<dbReference type="Proteomes" id="UP001176940">
    <property type="component" value="Unassembled WGS sequence"/>
</dbReference>
<evidence type="ECO:0000313" key="7">
    <source>
        <dbReference type="EMBL" id="CAJ0947150.1"/>
    </source>
</evidence>
<name>A0ABN9LTF8_9NEOB</name>
<feature type="region of interest" description="Disordered" evidence="5">
    <location>
        <begin position="751"/>
        <end position="772"/>
    </location>
</feature>
<keyword evidence="6" id="KW-1133">Transmembrane helix</keyword>
<proteinExistence type="predicted"/>
<dbReference type="InterPro" id="IPR051561">
    <property type="entry name" value="FRAS1_ECM"/>
</dbReference>
<evidence type="ECO:0000256" key="2">
    <source>
        <dbReference type="ARBA" id="ARBA00022737"/>
    </source>
</evidence>
<evidence type="ECO:0000256" key="1">
    <source>
        <dbReference type="ARBA" id="ARBA00022729"/>
    </source>
</evidence>
<feature type="region of interest" description="Disordered" evidence="5">
    <location>
        <begin position="938"/>
        <end position="958"/>
    </location>
</feature>
<keyword evidence="3" id="KW-0325">Glycoprotein</keyword>
<organism evidence="7 8">
    <name type="scientific">Ranitomeya imitator</name>
    <name type="common">mimic poison frog</name>
    <dbReference type="NCBI Taxonomy" id="111125"/>
    <lineage>
        <taxon>Eukaryota</taxon>
        <taxon>Metazoa</taxon>
        <taxon>Chordata</taxon>
        <taxon>Craniata</taxon>
        <taxon>Vertebrata</taxon>
        <taxon>Euteleostomi</taxon>
        <taxon>Amphibia</taxon>
        <taxon>Batrachia</taxon>
        <taxon>Anura</taxon>
        <taxon>Neobatrachia</taxon>
        <taxon>Hyloidea</taxon>
        <taxon>Dendrobatidae</taxon>
        <taxon>Dendrobatinae</taxon>
        <taxon>Ranitomeya</taxon>
    </lineage>
</organism>
<keyword evidence="6" id="KW-0472">Membrane</keyword>
<sequence>MHSVLSVSRGYGVVTVSGRGEHCVTHEPVSALWLSRSVGQTRTARGPNMAQGPHFAQILEGDTTIITSGILHAIDDDSTPEDIVYSFIPPSNGDVIVRGFPDKVFSFSQKDLELGMVQFTHKSLLLSFCSGELDGGFFFKVSDGENESEQLFFQIRATPITIIMESLQNLIVCPRSLQQITKQHLSALTNEQKGSQPVLMYHIETPPQIGKIVHGGSSEVLTNFTQEEVDLGLVFYQHLESPIPFWSAQDFFSFHLLSPRANSQQFILNVIVTFQSLCPQLHTRLWKNTGLSIQQGGSSPITLNSLDASNLLANSSSTKLTHDIVFFIISFPSHGHLSVNGINLNTENPYFLQSHLENRSLVYTNTKSESLVDIFHFMAQLIPKSTSFHETNDVLTIKEYFNITLTSAPIIPSVISPKLKLHLAAGSNISLTENHLSIDHSLASPDSIRYTILDLPLGVSIDTNGNQSTPVLQFTQEDLTKSNLILLANQTAESGEIRFNITDGLQTPFLGNLPIKVLPIHQAILEVKQISGKSNITLGHISPTLDRKANTYEYKITKKPTYGHLVVAQVPVSLFQWDQVNNNEVSYEFTNFLSTQDEFEFVAISHMDEEYIGKVTVQVSAVVKMGDRQKWPRGCTIKLGPEVIDANELGTYTKSIPQFIVLRHPRKGRLVRFPYEGGRGDKTSTNVFTQGELERGLIGVELSEDDQNGPDIQNDRISLLVSASGVPPANVTVRFNTIPYNSSDVDSTILLSPPESLSTTTSSQTSRTVEGKPEIDVTHIQTTSTEPTTLLESTTNEPTIQLETTTDSLSTVSDKVVTINMVAATNSTPKPEVSTRTFPVLTSFTHPNTLSPDHSMSSKYLSDITTQDFILNSSWSINASSSPHPALEGTFLGLMNAHMYSIVLPICFILLLILLGLLLLAYFVRKKKMGKHHVQKAATSAAKTENGASEKQTNISSN</sequence>
<keyword evidence="1" id="KW-0732">Signal</keyword>
<evidence type="ECO:0000256" key="5">
    <source>
        <dbReference type="SAM" id="MobiDB-lite"/>
    </source>
</evidence>
<reference evidence="7" key="1">
    <citation type="submission" date="2023-07" db="EMBL/GenBank/DDBJ databases">
        <authorList>
            <person name="Stuckert A."/>
        </authorList>
    </citation>
    <scope>NUCLEOTIDE SEQUENCE</scope>
</reference>
<keyword evidence="8" id="KW-1185">Reference proteome</keyword>
<dbReference type="Pfam" id="PF16184">
    <property type="entry name" value="Cadherin_3"/>
    <property type="match status" value="4"/>
</dbReference>
<evidence type="ECO:0000313" key="8">
    <source>
        <dbReference type="Proteomes" id="UP001176940"/>
    </source>
</evidence>
<protein>
    <submittedName>
        <fullName evidence="7">Uncharacterized protein</fullName>
    </submittedName>
</protein>
<keyword evidence="6" id="KW-0812">Transmembrane</keyword>
<dbReference type="InterPro" id="IPR039005">
    <property type="entry name" value="CSPG_rpt"/>
</dbReference>
<evidence type="ECO:0000256" key="6">
    <source>
        <dbReference type="SAM" id="Phobius"/>
    </source>
</evidence>
<evidence type="ECO:0000256" key="4">
    <source>
        <dbReference type="PROSITE-ProRule" id="PRU01201"/>
    </source>
</evidence>
<feature type="compositionally biased region" description="Low complexity" evidence="5">
    <location>
        <begin position="751"/>
        <end position="768"/>
    </location>
</feature>
<dbReference type="PROSITE" id="PS51854">
    <property type="entry name" value="CSPG"/>
    <property type="match status" value="2"/>
</dbReference>
<feature type="repeat" description="CSPG" evidence="4">
    <location>
        <begin position="161"/>
        <end position="257"/>
    </location>
</feature>
<dbReference type="PANTHER" id="PTHR45739">
    <property type="entry name" value="MATRIX PROTEIN, PUTATIVE-RELATED"/>
    <property type="match status" value="1"/>
</dbReference>
<evidence type="ECO:0000256" key="3">
    <source>
        <dbReference type="ARBA" id="ARBA00023180"/>
    </source>
</evidence>
<feature type="transmembrane region" description="Helical" evidence="6">
    <location>
        <begin position="902"/>
        <end position="924"/>
    </location>
</feature>
<dbReference type="PANTHER" id="PTHR45739:SF13">
    <property type="entry name" value="CHONDROITIN SULFATE PROTEOGLYCAN 4"/>
    <property type="match status" value="1"/>
</dbReference>
<comment type="caution">
    <text evidence="7">The sequence shown here is derived from an EMBL/GenBank/DDBJ whole genome shotgun (WGS) entry which is preliminary data.</text>
</comment>
<gene>
    <name evidence="7" type="ORF">RIMI_LOCUS11601309</name>
</gene>
<dbReference type="EMBL" id="CAUEEQ010026479">
    <property type="protein sequence ID" value="CAJ0947150.1"/>
    <property type="molecule type" value="Genomic_DNA"/>
</dbReference>
<accession>A0ABN9LTF8</accession>
<keyword evidence="2" id="KW-0677">Repeat</keyword>
<feature type="repeat" description="CSPG" evidence="4">
    <location>
        <begin position="282"/>
        <end position="380"/>
    </location>
</feature>